<dbReference type="PANTHER" id="PTHR48184:SF3">
    <property type="entry name" value="SCP DOMAIN-CONTAINING PROTEIN"/>
    <property type="match status" value="1"/>
</dbReference>
<accession>A0AAD7N7K5</accession>
<proteinExistence type="predicted"/>
<feature type="compositionally biased region" description="Low complexity" evidence="1">
    <location>
        <begin position="550"/>
        <end position="567"/>
    </location>
</feature>
<evidence type="ECO:0000313" key="2">
    <source>
        <dbReference type="EMBL" id="KAJ7750182.1"/>
    </source>
</evidence>
<evidence type="ECO:0000313" key="3">
    <source>
        <dbReference type="Proteomes" id="UP001215598"/>
    </source>
</evidence>
<feature type="compositionally biased region" description="Low complexity" evidence="1">
    <location>
        <begin position="271"/>
        <end position="281"/>
    </location>
</feature>
<comment type="caution">
    <text evidence="2">The sequence shown here is derived from an EMBL/GenBank/DDBJ whole genome shotgun (WGS) entry which is preliminary data.</text>
</comment>
<feature type="region of interest" description="Disordered" evidence="1">
    <location>
        <begin position="199"/>
        <end position="229"/>
    </location>
</feature>
<feature type="compositionally biased region" description="Pro residues" evidence="1">
    <location>
        <begin position="255"/>
        <end position="270"/>
    </location>
</feature>
<feature type="compositionally biased region" description="Basic and acidic residues" evidence="1">
    <location>
        <begin position="112"/>
        <end position="152"/>
    </location>
</feature>
<feature type="region of interest" description="Disordered" evidence="1">
    <location>
        <begin position="242"/>
        <end position="341"/>
    </location>
</feature>
<evidence type="ECO:0000256" key="1">
    <source>
        <dbReference type="SAM" id="MobiDB-lite"/>
    </source>
</evidence>
<feature type="region of interest" description="Disordered" evidence="1">
    <location>
        <begin position="434"/>
        <end position="643"/>
    </location>
</feature>
<organism evidence="2 3">
    <name type="scientific">Mycena metata</name>
    <dbReference type="NCBI Taxonomy" id="1033252"/>
    <lineage>
        <taxon>Eukaryota</taxon>
        <taxon>Fungi</taxon>
        <taxon>Dikarya</taxon>
        <taxon>Basidiomycota</taxon>
        <taxon>Agaricomycotina</taxon>
        <taxon>Agaricomycetes</taxon>
        <taxon>Agaricomycetidae</taxon>
        <taxon>Agaricales</taxon>
        <taxon>Marasmiineae</taxon>
        <taxon>Mycenaceae</taxon>
        <taxon>Mycena</taxon>
    </lineage>
</organism>
<feature type="compositionally biased region" description="Pro residues" evidence="1">
    <location>
        <begin position="203"/>
        <end position="212"/>
    </location>
</feature>
<feature type="compositionally biased region" description="Low complexity" evidence="1">
    <location>
        <begin position="213"/>
        <end position="229"/>
    </location>
</feature>
<feature type="compositionally biased region" description="Low complexity" evidence="1">
    <location>
        <begin position="242"/>
        <end position="254"/>
    </location>
</feature>
<reference evidence="2" key="1">
    <citation type="submission" date="2023-03" db="EMBL/GenBank/DDBJ databases">
        <title>Massive genome expansion in bonnet fungi (Mycena s.s.) driven by repeated elements and novel gene families across ecological guilds.</title>
        <authorList>
            <consortium name="Lawrence Berkeley National Laboratory"/>
            <person name="Harder C.B."/>
            <person name="Miyauchi S."/>
            <person name="Viragh M."/>
            <person name="Kuo A."/>
            <person name="Thoen E."/>
            <person name="Andreopoulos B."/>
            <person name="Lu D."/>
            <person name="Skrede I."/>
            <person name="Drula E."/>
            <person name="Henrissat B."/>
            <person name="Morin E."/>
            <person name="Kohler A."/>
            <person name="Barry K."/>
            <person name="LaButti K."/>
            <person name="Morin E."/>
            <person name="Salamov A."/>
            <person name="Lipzen A."/>
            <person name="Mereny Z."/>
            <person name="Hegedus B."/>
            <person name="Baldrian P."/>
            <person name="Stursova M."/>
            <person name="Weitz H."/>
            <person name="Taylor A."/>
            <person name="Grigoriev I.V."/>
            <person name="Nagy L.G."/>
            <person name="Martin F."/>
            <person name="Kauserud H."/>
        </authorList>
    </citation>
    <scope>NUCLEOTIDE SEQUENCE</scope>
    <source>
        <strain evidence="2">CBHHK182m</strain>
    </source>
</reference>
<feature type="compositionally biased region" description="Acidic residues" evidence="1">
    <location>
        <begin position="485"/>
        <end position="515"/>
    </location>
</feature>
<gene>
    <name evidence="2" type="ORF">B0H16DRAFT_855140</name>
</gene>
<feature type="compositionally biased region" description="Low complexity" evidence="1">
    <location>
        <begin position="310"/>
        <end position="324"/>
    </location>
</feature>
<feature type="compositionally biased region" description="Pro residues" evidence="1">
    <location>
        <begin position="282"/>
        <end position="295"/>
    </location>
</feature>
<feature type="region of interest" description="Disordered" evidence="1">
    <location>
        <begin position="721"/>
        <end position="742"/>
    </location>
</feature>
<keyword evidence="3" id="KW-1185">Reference proteome</keyword>
<sequence length="883" mass="95082">MLIKLTPPPSPAPTPTILFALAFPDLPGNLPVPPAWAAQLARLVADDLEAPPALHALDRAAALPALLAEVQFDLSQGRVTCAFLDGATEEWSFADGCREMLSKVICDVEQSGRTEERAREWTKKVEAERERVAREEREREEEREAEMERAYEAKTQSLRAKGKEKEQSLNSPSTSLKGTTRPKSRLHKSRSLLMALVATFSSPSPPPAPTPTPATRTSYSSPPRSPSPLRAFARRASFSSLRGASISTSSSSANSPPPTPAPTRPIPPTPTRARSASSSPVSSPPTSPTPAPAPFNFPSRTPALHNLETPPSSAHPSTPSSFHHQQALIRARPSREELSPRALRRRARSTLVDAFRLHVIPELGLRVGLFEGPVRVCEQGAPEFEIETEWEERDDGVRATRAPGGGYPAWVARSMLRRAEARMRELEAAWPVLISSPNQSESPQGSQRGEPSNDSQGPFSPVSVSFPTSPSRVATFEPWSSGSESESETDDEGGSEEESEGGLSDVGDEGEEEFGGYERVGGEDEDDSDGSSVHTPESGHSIGHGHPKARSPSDSQRRQASASSTSSYVTCTDDDAEEEQGGRGSHVRAAAQSGVESQPHSRQASGAGGGHHRRGTSERQAKMAQREHKHAGRAAKAEHAAFGHMTSRLRRVLAQGAVARKLGREQRSEAERLREGRGVRRAWLDRRGGPAAAAGRQARVFKPSDLGRWIWDAADAEREAEEEKALRDLEGEGGEAGGDMPPTYEEVIAVTPVPQALRRSRPTPPMHRARTALAHLDSLELDVSDDLEVDAGALDGLDIDVDLEHLDFSNALDIDGMGLAVDGDLDLDDELGFGVDVFAEAGSKGKGSGQRAPVPRLAGKGKGKGRGRRDVPVRERRLQAVAV</sequence>
<feature type="compositionally biased region" description="Polar residues" evidence="1">
    <location>
        <begin position="435"/>
        <end position="457"/>
    </location>
</feature>
<feature type="region of interest" description="Disordered" evidence="1">
    <location>
        <begin position="112"/>
        <end position="187"/>
    </location>
</feature>
<dbReference type="Proteomes" id="UP001215598">
    <property type="component" value="Unassembled WGS sequence"/>
</dbReference>
<dbReference type="PANTHER" id="PTHR48184">
    <property type="entry name" value="RICIN B-TYPE LECTIN DOMAIN-CONTAINING PROTEIN"/>
    <property type="match status" value="1"/>
</dbReference>
<dbReference type="AlphaFoldDB" id="A0AAD7N7K5"/>
<dbReference type="EMBL" id="JARKIB010000066">
    <property type="protein sequence ID" value="KAJ7750182.1"/>
    <property type="molecule type" value="Genomic_DNA"/>
</dbReference>
<feature type="region of interest" description="Disordered" evidence="1">
    <location>
        <begin position="842"/>
        <end position="872"/>
    </location>
</feature>
<feature type="compositionally biased region" description="Low complexity" evidence="1">
    <location>
        <begin position="458"/>
        <end position="471"/>
    </location>
</feature>
<feature type="compositionally biased region" description="Basic and acidic residues" evidence="1">
    <location>
        <begin position="721"/>
        <end position="730"/>
    </location>
</feature>
<feature type="compositionally biased region" description="Polar residues" evidence="1">
    <location>
        <begin position="168"/>
        <end position="178"/>
    </location>
</feature>
<name>A0AAD7N7K5_9AGAR</name>
<feature type="compositionally biased region" description="Basic and acidic residues" evidence="1">
    <location>
        <begin position="615"/>
        <end position="626"/>
    </location>
</feature>
<protein>
    <submittedName>
        <fullName evidence="2">Uncharacterized protein</fullName>
    </submittedName>
</protein>